<dbReference type="GO" id="GO:0008360">
    <property type="term" value="P:regulation of cell shape"/>
    <property type="evidence" value="ECO:0007669"/>
    <property type="project" value="UniProtKB-KW"/>
</dbReference>
<keyword evidence="6 10" id="KW-0133">Cell shape</keyword>
<name>A0A7U4THL4_DESA2</name>
<comment type="function">
    <text evidence="10 11">Involved in cell wall formation. Catalyzes the final step in the synthesis of UDP-N-acetylmuramoyl-pentapeptide, the precursor of murein.</text>
</comment>
<keyword evidence="9 10" id="KW-0961">Cell wall biogenesis/degradation</keyword>
<keyword evidence="2 10" id="KW-0436">Ligase</keyword>
<evidence type="ECO:0000259" key="13">
    <source>
        <dbReference type="Pfam" id="PF02875"/>
    </source>
</evidence>
<feature type="domain" description="Mur ligase N-terminal catalytic" evidence="12">
    <location>
        <begin position="30"/>
        <end position="104"/>
    </location>
</feature>
<evidence type="ECO:0000256" key="2">
    <source>
        <dbReference type="ARBA" id="ARBA00022598"/>
    </source>
</evidence>
<dbReference type="PANTHER" id="PTHR43024:SF1">
    <property type="entry name" value="UDP-N-ACETYLMURAMOYL-TRIPEPTIDE--D-ALANYL-D-ALANINE LIGASE"/>
    <property type="match status" value="1"/>
</dbReference>
<reference evidence="15 16" key="1">
    <citation type="submission" date="2015-10" db="EMBL/GenBank/DDBJ databases">
        <title>Candidatus Desulfofervidus auxilii, a hydrogenotrophic sulfate-reducing bacterium involved in the thermophilic anaerobic oxidation of methane.</title>
        <authorList>
            <person name="Krukenberg V."/>
            <person name="Richter M."/>
            <person name="Wegener G."/>
        </authorList>
    </citation>
    <scope>NUCLEOTIDE SEQUENCE [LARGE SCALE GENOMIC DNA]</scope>
    <source>
        <strain evidence="15 16">HS1</strain>
    </source>
</reference>
<dbReference type="AlphaFoldDB" id="A0A7U4THL4"/>
<dbReference type="InterPro" id="IPR005863">
    <property type="entry name" value="UDP-N-AcMur_synth"/>
</dbReference>
<dbReference type="GO" id="GO:0009252">
    <property type="term" value="P:peptidoglycan biosynthetic process"/>
    <property type="evidence" value="ECO:0007669"/>
    <property type="project" value="UniProtKB-UniRule"/>
</dbReference>
<dbReference type="InterPro" id="IPR000713">
    <property type="entry name" value="Mur_ligase_N"/>
</dbReference>
<evidence type="ECO:0000256" key="11">
    <source>
        <dbReference type="RuleBase" id="RU004136"/>
    </source>
</evidence>
<keyword evidence="4 10" id="KW-0547">Nucleotide-binding</keyword>
<dbReference type="Pfam" id="PF02875">
    <property type="entry name" value="Mur_ligase_C"/>
    <property type="match status" value="1"/>
</dbReference>
<proteinExistence type="inferred from homology"/>
<sequence length="459" mass="50584">MRQTGNWKLTEVLESIKGNLVKNTTVHSFSGITDDSRSVQANDLFIALKGSRYDGHNFIPEAIKKGARGVILNKKQYSFNLYQDAAIIAVDNTLEALGKLASFQRQKYSYLPLIGVTGSNGKTTTKEAIAHLLTQHFAVLKNQANYNNQIGLPFTLLGLNNSYQAVCIEMGTNSKGEIALLSSIAQPNIGIITNIQPVHLLGLNSLEGIQKEKGALLNYIKDCFIYNQDDPLVSELARDFNKEKMGFGIKKGEVRAKNIFLKNNTIHFTLVLPETTLSIQTQLLGKHQIYALLAAAAVGVYFKLPPENIKYALETFSPLPGRLCLCKGIDGISIIDDSYNANPASMEAALNTLKQFSSTKIAVLGDMLELGKTAIYWHQEVGRQAGRIPLKALIIYGQYADLIKKGALETGMDEHKIYKAKQKEEIISLLKRISAPSDVILFKASHILDFGGLVKRVKV</sequence>
<dbReference type="SUPFAM" id="SSF53623">
    <property type="entry name" value="MurD-like peptide ligases, catalytic domain"/>
    <property type="match status" value="1"/>
</dbReference>
<dbReference type="SUPFAM" id="SSF53244">
    <property type="entry name" value="MurD-like peptide ligases, peptide-binding domain"/>
    <property type="match status" value="1"/>
</dbReference>
<dbReference type="GO" id="GO:0051301">
    <property type="term" value="P:cell division"/>
    <property type="evidence" value="ECO:0007669"/>
    <property type="project" value="UniProtKB-KW"/>
</dbReference>
<keyword evidence="7 10" id="KW-0573">Peptidoglycan synthesis</keyword>
<comment type="similarity">
    <text evidence="10">Belongs to the MurCDEF family. MurF subfamily.</text>
</comment>
<dbReference type="InterPro" id="IPR035911">
    <property type="entry name" value="MurE/MurF_N"/>
</dbReference>
<dbReference type="InterPro" id="IPR051046">
    <property type="entry name" value="MurCDEF_CellWall_CoF430Synth"/>
</dbReference>
<dbReference type="InterPro" id="IPR036565">
    <property type="entry name" value="Mur-like_cat_sf"/>
</dbReference>
<feature type="domain" description="Mur ligase C-terminal" evidence="13">
    <location>
        <begin position="321"/>
        <end position="445"/>
    </location>
</feature>
<dbReference type="RefSeq" id="WP_066065369.1">
    <property type="nucleotide sequence ID" value="NZ_CP013015.1"/>
</dbReference>
<dbReference type="HAMAP" id="MF_02019">
    <property type="entry name" value="MurF"/>
    <property type="match status" value="1"/>
</dbReference>
<dbReference type="UniPathway" id="UPA00219"/>
<keyword evidence="1 10" id="KW-0963">Cytoplasm</keyword>
<dbReference type="GO" id="GO:0047480">
    <property type="term" value="F:UDP-N-acetylmuramoyl-tripeptide-D-alanyl-D-alanine ligase activity"/>
    <property type="evidence" value="ECO:0007669"/>
    <property type="project" value="UniProtKB-UniRule"/>
</dbReference>
<evidence type="ECO:0000256" key="6">
    <source>
        <dbReference type="ARBA" id="ARBA00022960"/>
    </source>
</evidence>
<dbReference type="InterPro" id="IPR013221">
    <property type="entry name" value="Mur_ligase_cen"/>
</dbReference>
<evidence type="ECO:0000256" key="3">
    <source>
        <dbReference type="ARBA" id="ARBA00022618"/>
    </source>
</evidence>
<dbReference type="GO" id="GO:0005524">
    <property type="term" value="F:ATP binding"/>
    <property type="evidence" value="ECO:0007669"/>
    <property type="project" value="UniProtKB-UniRule"/>
</dbReference>
<organism evidence="15 16">
    <name type="scientific">Desulfofervidus auxilii</name>
    <dbReference type="NCBI Taxonomy" id="1621989"/>
    <lineage>
        <taxon>Bacteria</taxon>
        <taxon>Pseudomonadati</taxon>
        <taxon>Thermodesulfobacteriota</taxon>
        <taxon>Candidatus Desulfofervidia</taxon>
        <taxon>Candidatus Desulfofervidales</taxon>
        <taxon>Candidatus Desulfofervidaceae</taxon>
        <taxon>Candidatus Desulfofervidus</taxon>
    </lineage>
</organism>
<dbReference type="NCBIfam" id="TIGR01143">
    <property type="entry name" value="murF"/>
    <property type="match status" value="1"/>
</dbReference>
<evidence type="ECO:0000256" key="4">
    <source>
        <dbReference type="ARBA" id="ARBA00022741"/>
    </source>
</evidence>
<dbReference type="GO" id="GO:0005737">
    <property type="term" value="C:cytoplasm"/>
    <property type="evidence" value="ECO:0007669"/>
    <property type="project" value="UniProtKB-SubCell"/>
</dbReference>
<evidence type="ECO:0000256" key="1">
    <source>
        <dbReference type="ARBA" id="ARBA00022490"/>
    </source>
</evidence>
<dbReference type="SUPFAM" id="SSF63418">
    <property type="entry name" value="MurE/MurF N-terminal domain"/>
    <property type="match status" value="1"/>
</dbReference>
<comment type="pathway">
    <text evidence="10 11">Cell wall biogenesis; peptidoglycan biosynthesis.</text>
</comment>
<dbReference type="InterPro" id="IPR004101">
    <property type="entry name" value="Mur_ligase_C"/>
</dbReference>
<keyword evidence="3 10" id="KW-0132">Cell division</keyword>
<evidence type="ECO:0000256" key="10">
    <source>
        <dbReference type="HAMAP-Rule" id="MF_02019"/>
    </source>
</evidence>
<dbReference type="PANTHER" id="PTHR43024">
    <property type="entry name" value="UDP-N-ACETYLMURAMOYL-TRIPEPTIDE--D-ALANYL-D-ALANINE LIGASE"/>
    <property type="match status" value="1"/>
</dbReference>
<dbReference type="Pfam" id="PF08245">
    <property type="entry name" value="Mur_ligase_M"/>
    <property type="match status" value="1"/>
</dbReference>
<feature type="binding site" evidence="10">
    <location>
        <begin position="118"/>
        <end position="124"/>
    </location>
    <ligand>
        <name>ATP</name>
        <dbReference type="ChEBI" id="CHEBI:30616"/>
    </ligand>
</feature>
<evidence type="ECO:0000259" key="12">
    <source>
        <dbReference type="Pfam" id="PF01225"/>
    </source>
</evidence>
<dbReference type="Proteomes" id="UP000070560">
    <property type="component" value="Chromosome"/>
</dbReference>
<dbReference type="OrthoDB" id="9801978at2"/>
<dbReference type="Pfam" id="PF01225">
    <property type="entry name" value="Mur_ligase"/>
    <property type="match status" value="1"/>
</dbReference>
<evidence type="ECO:0000256" key="7">
    <source>
        <dbReference type="ARBA" id="ARBA00022984"/>
    </source>
</evidence>
<evidence type="ECO:0000256" key="8">
    <source>
        <dbReference type="ARBA" id="ARBA00023306"/>
    </source>
</evidence>
<keyword evidence="16" id="KW-1185">Reference proteome</keyword>
<dbReference type="Gene3D" id="3.40.1190.10">
    <property type="entry name" value="Mur-like, catalytic domain"/>
    <property type="match status" value="1"/>
</dbReference>
<dbReference type="GO" id="GO:0071555">
    <property type="term" value="P:cell wall organization"/>
    <property type="evidence" value="ECO:0007669"/>
    <property type="project" value="UniProtKB-KW"/>
</dbReference>
<dbReference type="Gene3D" id="3.90.190.20">
    <property type="entry name" value="Mur ligase, C-terminal domain"/>
    <property type="match status" value="1"/>
</dbReference>
<evidence type="ECO:0000313" key="15">
    <source>
        <dbReference type="EMBL" id="AMM41984.1"/>
    </source>
</evidence>
<gene>
    <name evidence="10" type="primary">murF</name>
    <name evidence="15" type="ORF">HS1_002198</name>
</gene>
<comment type="catalytic activity">
    <reaction evidence="10 11">
        <text>D-alanyl-D-alanine + UDP-N-acetyl-alpha-D-muramoyl-L-alanyl-gamma-D-glutamyl-meso-2,6-diaminopimelate + ATP = UDP-N-acetyl-alpha-D-muramoyl-L-alanyl-gamma-D-glutamyl-meso-2,6-diaminopimeloyl-D-alanyl-D-alanine + ADP + phosphate + H(+)</text>
        <dbReference type="Rhea" id="RHEA:28374"/>
        <dbReference type="ChEBI" id="CHEBI:15378"/>
        <dbReference type="ChEBI" id="CHEBI:30616"/>
        <dbReference type="ChEBI" id="CHEBI:43474"/>
        <dbReference type="ChEBI" id="CHEBI:57822"/>
        <dbReference type="ChEBI" id="CHEBI:61386"/>
        <dbReference type="ChEBI" id="CHEBI:83905"/>
        <dbReference type="ChEBI" id="CHEBI:456216"/>
        <dbReference type="EC" id="6.3.2.10"/>
    </reaction>
</comment>
<dbReference type="Gene3D" id="3.40.1390.10">
    <property type="entry name" value="MurE/MurF, N-terminal domain"/>
    <property type="match status" value="1"/>
</dbReference>
<feature type="domain" description="Mur ligase central" evidence="14">
    <location>
        <begin position="116"/>
        <end position="298"/>
    </location>
</feature>
<accession>A0A7U4THL4</accession>
<evidence type="ECO:0000256" key="9">
    <source>
        <dbReference type="ARBA" id="ARBA00023316"/>
    </source>
</evidence>
<dbReference type="KEGG" id="daw:HS1_002198"/>
<keyword evidence="8 10" id="KW-0131">Cell cycle</keyword>
<comment type="subcellular location">
    <subcellularLocation>
        <location evidence="10 11">Cytoplasm</location>
    </subcellularLocation>
</comment>
<dbReference type="EMBL" id="CP013015">
    <property type="protein sequence ID" value="AMM41984.1"/>
    <property type="molecule type" value="Genomic_DNA"/>
</dbReference>
<protein>
    <recommendedName>
        <fullName evidence="10 11">UDP-N-acetylmuramoyl-tripeptide--D-alanyl-D-alanine ligase</fullName>
        <ecNumber evidence="10 11">6.3.2.10</ecNumber>
    </recommendedName>
    <alternativeName>
        <fullName evidence="10">D-alanyl-D-alanine-adding enzyme</fullName>
    </alternativeName>
</protein>
<keyword evidence="5 10" id="KW-0067">ATP-binding</keyword>
<dbReference type="InterPro" id="IPR036615">
    <property type="entry name" value="Mur_ligase_C_dom_sf"/>
</dbReference>
<evidence type="ECO:0000259" key="14">
    <source>
        <dbReference type="Pfam" id="PF08245"/>
    </source>
</evidence>
<evidence type="ECO:0000256" key="5">
    <source>
        <dbReference type="ARBA" id="ARBA00022840"/>
    </source>
</evidence>
<evidence type="ECO:0000313" key="16">
    <source>
        <dbReference type="Proteomes" id="UP000070560"/>
    </source>
</evidence>
<dbReference type="EC" id="6.3.2.10" evidence="10 11"/>